<protein>
    <submittedName>
        <fullName evidence="1">Uncharacterized protein</fullName>
    </submittedName>
</protein>
<gene>
    <name evidence="1" type="ORF">GOM49_05525</name>
</gene>
<proteinExistence type="predicted"/>
<evidence type="ECO:0000313" key="2">
    <source>
        <dbReference type="Proteomes" id="UP000422764"/>
    </source>
</evidence>
<sequence>MIALKVLIAFTMLCSIKYIVSVRNNPFYNKSSDFIGSSTNYINTKIN</sequence>
<name>A0A6I6EQD8_9CLOT</name>
<organism evidence="1 2">
    <name type="scientific">Clostridium bovifaecis</name>
    <dbReference type="NCBI Taxonomy" id="2184719"/>
    <lineage>
        <taxon>Bacteria</taxon>
        <taxon>Bacillati</taxon>
        <taxon>Bacillota</taxon>
        <taxon>Clostridia</taxon>
        <taxon>Eubacteriales</taxon>
        <taxon>Clostridiaceae</taxon>
        <taxon>Clostridium</taxon>
    </lineage>
</organism>
<accession>A0A6I6EQD8</accession>
<keyword evidence="2" id="KW-1185">Reference proteome</keyword>
<evidence type="ECO:0000313" key="1">
    <source>
        <dbReference type="EMBL" id="QGU94633.1"/>
    </source>
</evidence>
<dbReference type="Proteomes" id="UP000422764">
    <property type="component" value="Chromosome"/>
</dbReference>
<dbReference type="AlphaFoldDB" id="A0A6I6EQD8"/>
<dbReference type="EMBL" id="CP046522">
    <property type="protein sequence ID" value="QGU94633.1"/>
    <property type="molecule type" value="Genomic_DNA"/>
</dbReference>
<reference evidence="1 2" key="1">
    <citation type="submission" date="2019-12" db="EMBL/GenBank/DDBJ databases">
        <title>Genome sequenceing of Clostridium bovifaecis.</title>
        <authorList>
            <person name="Yao Y."/>
        </authorList>
    </citation>
    <scope>NUCLEOTIDE SEQUENCE [LARGE SCALE GENOMIC DNA]</scope>
    <source>
        <strain evidence="1 2">BXX</strain>
    </source>
</reference>